<evidence type="ECO:0000259" key="13">
    <source>
        <dbReference type="SMART" id="SM00899"/>
    </source>
</evidence>
<evidence type="ECO:0000256" key="12">
    <source>
        <dbReference type="ARBA" id="ARBA00032593"/>
    </source>
</evidence>
<evidence type="ECO:0000313" key="14">
    <source>
        <dbReference type="EMBL" id="CAA9467720.1"/>
    </source>
</evidence>
<dbReference type="AlphaFoldDB" id="A0A6J4R997"/>
<evidence type="ECO:0000256" key="2">
    <source>
        <dbReference type="ARBA" id="ARBA00007871"/>
    </source>
</evidence>
<evidence type="ECO:0000256" key="4">
    <source>
        <dbReference type="ARBA" id="ARBA00022490"/>
    </source>
</evidence>
<protein>
    <recommendedName>
        <fullName evidence="12">Manganese transport regulator</fullName>
    </recommendedName>
</protein>
<comment type="similarity">
    <text evidence="2">Belongs to the DtxR/MntR family.</text>
</comment>
<evidence type="ECO:0000256" key="10">
    <source>
        <dbReference type="ARBA" id="ARBA00023163"/>
    </source>
</evidence>
<keyword evidence="11" id="KW-0464">Manganese</keyword>
<dbReference type="GO" id="GO:0003677">
    <property type="term" value="F:DNA binding"/>
    <property type="evidence" value="ECO:0007669"/>
    <property type="project" value="UniProtKB-KW"/>
</dbReference>
<dbReference type="InterPro" id="IPR036421">
    <property type="entry name" value="Fe_dep_repressor_sf"/>
</dbReference>
<evidence type="ECO:0000256" key="5">
    <source>
        <dbReference type="ARBA" id="ARBA00022491"/>
    </source>
</evidence>
<keyword evidence="10" id="KW-0804">Transcription</keyword>
<comment type="subcellular location">
    <subcellularLocation>
        <location evidence="1">Cytoplasm</location>
    </subcellularLocation>
</comment>
<reference evidence="14" key="1">
    <citation type="submission" date="2020-02" db="EMBL/GenBank/DDBJ databases">
        <authorList>
            <person name="Meier V. D."/>
        </authorList>
    </citation>
    <scope>NUCLEOTIDE SEQUENCE</scope>
    <source>
        <strain evidence="14">AVDCRST_MAG65</strain>
    </source>
</reference>
<keyword evidence="5" id="KW-0678">Repressor</keyword>
<comment type="subunit">
    <text evidence="3">Homodimer.</text>
</comment>
<evidence type="ECO:0000256" key="8">
    <source>
        <dbReference type="ARBA" id="ARBA00023125"/>
    </source>
</evidence>
<dbReference type="SMART" id="SM00529">
    <property type="entry name" value="HTH_DTXR"/>
    <property type="match status" value="1"/>
</dbReference>
<keyword evidence="4" id="KW-0963">Cytoplasm</keyword>
<gene>
    <name evidence="14" type="ORF">AVDCRST_MAG65-456</name>
</gene>
<proteinExistence type="inferred from homology"/>
<dbReference type="InterPro" id="IPR022689">
    <property type="entry name" value="Iron_dep_repressor"/>
</dbReference>
<dbReference type="Gene3D" id="1.10.10.10">
    <property type="entry name" value="Winged helix-like DNA-binding domain superfamily/Winged helix DNA-binding domain"/>
    <property type="match status" value="1"/>
</dbReference>
<keyword evidence="9" id="KW-0010">Activator</keyword>
<dbReference type="Gene3D" id="1.10.60.10">
    <property type="entry name" value="Iron dependent repressor, metal binding and dimerisation domain"/>
    <property type="match status" value="1"/>
</dbReference>
<sequence>MGPPPGVTMPTMAHDHATVAEEEYLQTIFWLQEARLPMTGANVARAMQLSAPTVHEMIGRLERDGYVTRRSDKSLEFTAPGLEHATGIVRRHRLIERFLTDVLGIPWDEVHEEAERLEHAMSPVLEERMLAAIGGANTCPHGHPINAGHRIEGVPLADVETGARVTILRFENEAEDLLHYLMDSGLTPGLEGVVVAAPDETVVVEHAGGASTVTRSVAETVSVIADPSPPPRTALPEQLVLAKERYGR</sequence>
<accession>A0A6J4R997</accession>
<dbReference type="EMBL" id="CADCVL010000074">
    <property type="protein sequence ID" value="CAA9467720.1"/>
    <property type="molecule type" value="Genomic_DNA"/>
</dbReference>
<dbReference type="GO" id="GO:0046983">
    <property type="term" value="F:protein dimerization activity"/>
    <property type="evidence" value="ECO:0007669"/>
    <property type="project" value="InterPro"/>
</dbReference>
<dbReference type="PANTHER" id="PTHR33238">
    <property type="entry name" value="IRON (METAL) DEPENDENT REPRESSOR, DTXR FAMILY"/>
    <property type="match status" value="1"/>
</dbReference>
<name>A0A6J4R997_9ACTN</name>
<dbReference type="Pfam" id="PF01325">
    <property type="entry name" value="Fe_dep_repress"/>
    <property type="match status" value="1"/>
</dbReference>
<evidence type="ECO:0000256" key="6">
    <source>
        <dbReference type="ARBA" id="ARBA00023004"/>
    </source>
</evidence>
<organism evidence="14">
    <name type="scientific">uncultured Solirubrobacteraceae bacterium</name>
    <dbReference type="NCBI Taxonomy" id="1162706"/>
    <lineage>
        <taxon>Bacteria</taxon>
        <taxon>Bacillati</taxon>
        <taxon>Actinomycetota</taxon>
        <taxon>Thermoleophilia</taxon>
        <taxon>Solirubrobacterales</taxon>
        <taxon>Solirubrobacteraceae</taxon>
        <taxon>environmental samples</taxon>
    </lineage>
</organism>
<dbReference type="PANTHER" id="PTHR33238:SF11">
    <property type="entry name" value="TRANSCRIPTIONAL REGULATOR MNTR"/>
    <property type="match status" value="1"/>
</dbReference>
<keyword evidence="8" id="KW-0238">DNA-binding</keyword>
<dbReference type="GO" id="GO:0003700">
    <property type="term" value="F:DNA-binding transcription factor activity"/>
    <property type="evidence" value="ECO:0007669"/>
    <property type="project" value="InterPro"/>
</dbReference>
<keyword evidence="6" id="KW-0408">Iron</keyword>
<dbReference type="InterPro" id="IPR008988">
    <property type="entry name" value="Transcriptional_repressor_C"/>
</dbReference>
<dbReference type="GO" id="GO:0046914">
    <property type="term" value="F:transition metal ion binding"/>
    <property type="evidence" value="ECO:0007669"/>
    <property type="project" value="InterPro"/>
</dbReference>
<evidence type="ECO:0000256" key="9">
    <source>
        <dbReference type="ARBA" id="ARBA00023159"/>
    </source>
</evidence>
<dbReference type="SUPFAM" id="SSF50037">
    <property type="entry name" value="C-terminal domain of transcriptional repressors"/>
    <property type="match status" value="1"/>
</dbReference>
<keyword evidence="7" id="KW-0805">Transcription regulation</keyword>
<dbReference type="SUPFAM" id="SSF47979">
    <property type="entry name" value="Iron-dependent repressor protein, dimerization domain"/>
    <property type="match status" value="1"/>
</dbReference>
<dbReference type="Gene3D" id="2.30.30.90">
    <property type="match status" value="1"/>
</dbReference>
<dbReference type="Pfam" id="PF02742">
    <property type="entry name" value="Fe_dep_repr_C"/>
    <property type="match status" value="1"/>
</dbReference>
<dbReference type="SMART" id="SM00899">
    <property type="entry name" value="FeoA"/>
    <property type="match status" value="1"/>
</dbReference>
<dbReference type="SUPFAM" id="SSF46785">
    <property type="entry name" value="Winged helix' DNA-binding domain"/>
    <property type="match status" value="1"/>
</dbReference>
<feature type="domain" description="Ferrous iron transporter FeoA-like" evidence="13">
    <location>
        <begin position="154"/>
        <end position="225"/>
    </location>
</feature>
<dbReference type="InterPro" id="IPR036390">
    <property type="entry name" value="WH_DNA-bd_sf"/>
</dbReference>
<dbReference type="InterPro" id="IPR050536">
    <property type="entry name" value="DtxR_MntR_Metal-Reg"/>
</dbReference>
<dbReference type="GO" id="GO:0005737">
    <property type="term" value="C:cytoplasm"/>
    <property type="evidence" value="ECO:0007669"/>
    <property type="project" value="UniProtKB-SubCell"/>
</dbReference>
<dbReference type="InterPro" id="IPR007167">
    <property type="entry name" value="Fe-transptr_FeoA-like"/>
</dbReference>
<evidence type="ECO:0000256" key="3">
    <source>
        <dbReference type="ARBA" id="ARBA00011738"/>
    </source>
</evidence>
<dbReference type="InterPro" id="IPR036388">
    <property type="entry name" value="WH-like_DNA-bd_sf"/>
</dbReference>
<dbReference type="InterPro" id="IPR001367">
    <property type="entry name" value="Fe_dep_repressor"/>
</dbReference>
<dbReference type="Pfam" id="PF04023">
    <property type="entry name" value="FeoA"/>
    <property type="match status" value="1"/>
</dbReference>
<dbReference type="InterPro" id="IPR022687">
    <property type="entry name" value="HTH_DTXR"/>
</dbReference>
<evidence type="ECO:0000256" key="7">
    <source>
        <dbReference type="ARBA" id="ARBA00023015"/>
    </source>
</evidence>
<evidence type="ECO:0000256" key="11">
    <source>
        <dbReference type="ARBA" id="ARBA00023211"/>
    </source>
</evidence>
<dbReference type="InterPro" id="IPR038157">
    <property type="entry name" value="FeoA_core_dom"/>
</dbReference>
<evidence type="ECO:0000256" key="1">
    <source>
        <dbReference type="ARBA" id="ARBA00004496"/>
    </source>
</evidence>